<protein>
    <submittedName>
        <fullName evidence="2">Uncharacterized protein</fullName>
    </submittedName>
</protein>
<feature type="compositionally biased region" description="Low complexity" evidence="1">
    <location>
        <begin position="1"/>
        <end position="12"/>
    </location>
</feature>
<dbReference type="Proteomes" id="UP001383192">
    <property type="component" value="Unassembled WGS sequence"/>
</dbReference>
<evidence type="ECO:0000313" key="2">
    <source>
        <dbReference type="EMBL" id="KAK7050867.1"/>
    </source>
</evidence>
<feature type="compositionally biased region" description="Low complexity" evidence="1">
    <location>
        <begin position="131"/>
        <end position="144"/>
    </location>
</feature>
<feature type="region of interest" description="Disordered" evidence="1">
    <location>
        <begin position="1"/>
        <end position="20"/>
    </location>
</feature>
<comment type="caution">
    <text evidence="2">The sequence shown here is derived from an EMBL/GenBank/DDBJ whole genome shotgun (WGS) entry which is preliminary data.</text>
</comment>
<feature type="compositionally biased region" description="Polar residues" evidence="1">
    <location>
        <begin position="148"/>
        <end position="158"/>
    </location>
</feature>
<name>A0AAW0DHB4_9AGAR</name>
<evidence type="ECO:0000313" key="3">
    <source>
        <dbReference type="Proteomes" id="UP001383192"/>
    </source>
</evidence>
<accession>A0AAW0DHB4</accession>
<evidence type="ECO:0000256" key="1">
    <source>
        <dbReference type="SAM" id="MobiDB-lite"/>
    </source>
</evidence>
<keyword evidence="3" id="KW-1185">Reference proteome</keyword>
<dbReference type="AlphaFoldDB" id="A0AAW0DHB4"/>
<gene>
    <name evidence="2" type="ORF">VNI00_004979</name>
</gene>
<sequence length="340" mass="37738">MNSYSTSSYATSGTHNSYPYPNAHVEYAPVNGYIYGNGNTHYRQETSAVYVHHQQTTIYAGHGSSISNSNYPYPTPVTYSRHPSSNVAPLTDVRNAHGAHYATQPAYDDQLVKRNGRRSSINSGNPYPYPASGRRASQDASSSRSTRKPSVTSDSSCVLRNATGGPLGPSNHIALPQDPYYDETFMANYMGGGPRRPAISFQVKGFPELGARMSAVLGPTDPPLVGNDDKIFSTDGYKEIKLRLLWPGYSRLPFERRIKTRDSQLTRSHALLVIAKSIMDFIKHIQTNRIPVERGFEAYQIQIDPHKPGFTGNELFITGLLHRGGANWQPEIWCPVQSRK</sequence>
<proteinExistence type="predicted"/>
<dbReference type="EMBL" id="JAYKXP010000014">
    <property type="protein sequence ID" value="KAK7050867.1"/>
    <property type="molecule type" value="Genomic_DNA"/>
</dbReference>
<feature type="region of interest" description="Disordered" evidence="1">
    <location>
        <begin position="101"/>
        <end position="173"/>
    </location>
</feature>
<organism evidence="2 3">
    <name type="scientific">Paramarasmius palmivorus</name>
    <dbReference type="NCBI Taxonomy" id="297713"/>
    <lineage>
        <taxon>Eukaryota</taxon>
        <taxon>Fungi</taxon>
        <taxon>Dikarya</taxon>
        <taxon>Basidiomycota</taxon>
        <taxon>Agaricomycotina</taxon>
        <taxon>Agaricomycetes</taxon>
        <taxon>Agaricomycetidae</taxon>
        <taxon>Agaricales</taxon>
        <taxon>Marasmiineae</taxon>
        <taxon>Marasmiaceae</taxon>
        <taxon>Paramarasmius</taxon>
    </lineage>
</organism>
<reference evidence="2 3" key="1">
    <citation type="submission" date="2024-01" db="EMBL/GenBank/DDBJ databases">
        <title>A draft genome for a cacao thread blight-causing isolate of Paramarasmius palmivorus.</title>
        <authorList>
            <person name="Baruah I.K."/>
            <person name="Bukari Y."/>
            <person name="Amoako-Attah I."/>
            <person name="Meinhardt L.W."/>
            <person name="Bailey B.A."/>
            <person name="Cohen S.P."/>
        </authorList>
    </citation>
    <scope>NUCLEOTIDE SEQUENCE [LARGE SCALE GENOMIC DNA]</scope>
    <source>
        <strain evidence="2 3">GH-12</strain>
    </source>
</reference>